<reference evidence="1 2" key="1">
    <citation type="submission" date="2018-06" db="EMBL/GenBank/DDBJ databases">
        <title>Genomic Encyclopedia of Type Strains, Phase IV (KMG-IV): sequencing the most valuable type-strain genomes for metagenomic binning, comparative biology and taxonomic classification.</title>
        <authorList>
            <person name="Goeker M."/>
        </authorList>
    </citation>
    <scope>NUCLEOTIDE SEQUENCE [LARGE SCALE GENOMIC DNA]</scope>
    <source>
        <strain evidence="1 2">DSM 24875</strain>
    </source>
</reference>
<accession>A0A366FP18</accession>
<keyword evidence="2" id="KW-1185">Reference proteome</keyword>
<gene>
    <name evidence="1" type="ORF">DFR50_10575</name>
</gene>
<organism evidence="1 2">
    <name type="scientific">Roseiarcus fermentans</name>
    <dbReference type="NCBI Taxonomy" id="1473586"/>
    <lineage>
        <taxon>Bacteria</taxon>
        <taxon>Pseudomonadati</taxon>
        <taxon>Pseudomonadota</taxon>
        <taxon>Alphaproteobacteria</taxon>
        <taxon>Hyphomicrobiales</taxon>
        <taxon>Roseiarcaceae</taxon>
        <taxon>Roseiarcus</taxon>
    </lineage>
</organism>
<comment type="caution">
    <text evidence="1">The sequence shown here is derived from an EMBL/GenBank/DDBJ whole genome shotgun (WGS) entry which is preliminary data.</text>
</comment>
<evidence type="ECO:0000313" key="2">
    <source>
        <dbReference type="Proteomes" id="UP000253529"/>
    </source>
</evidence>
<dbReference type="Proteomes" id="UP000253529">
    <property type="component" value="Unassembled WGS sequence"/>
</dbReference>
<sequence length="50" mass="5333">MSAGLIWGWATLGFALMTPVTLWAGHSDRRPLAGVSVWAKPAIQEASPAR</sequence>
<dbReference type="AlphaFoldDB" id="A0A366FP18"/>
<name>A0A366FP18_9HYPH</name>
<dbReference type="EMBL" id="QNRK01000005">
    <property type="protein sequence ID" value="RBP16433.1"/>
    <property type="molecule type" value="Genomic_DNA"/>
</dbReference>
<dbReference type="RefSeq" id="WP_170153063.1">
    <property type="nucleotide sequence ID" value="NZ_QNRK01000005.1"/>
</dbReference>
<protein>
    <submittedName>
        <fullName evidence="1">Uncharacterized protein</fullName>
    </submittedName>
</protein>
<proteinExistence type="predicted"/>
<evidence type="ECO:0000313" key="1">
    <source>
        <dbReference type="EMBL" id="RBP16433.1"/>
    </source>
</evidence>